<evidence type="ECO:0000313" key="2">
    <source>
        <dbReference type="Proteomes" id="UP000078492"/>
    </source>
</evidence>
<dbReference type="Proteomes" id="UP000078492">
    <property type="component" value="Unassembled WGS sequence"/>
</dbReference>
<protein>
    <submittedName>
        <fullName evidence="1">Uncharacterized protein</fullName>
    </submittedName>
</protein>
<gene>
    <name evidence="1" type="ORF">ALC57_09064</name>
</gene>
<dbReference type="EMBL" id="KQ979919">
    <property type="protein sequence ID" value="KYN18626.1"/>
    <property type="molecule type" value="Genomic_DNA"/>
</dbReference>
<keyword evidence="2" id="KW-1185">Reference proteome</keyword>
<dbReference type="AlphaFoldDB" id="A0A151J640"/>
<proteinExistence type="predicted"/>
<accession>A0A151J640</accession>
<sequence>MKAARETFLEARLTGCWFHFNQVYTYIVSDRIIKNLETIFFIKLSLHNSYLFVLLLFM</sequence>
<organism evidence="1 2">
    <name type="scientific">Trachymyrmex cornetzi</name>
    <dbReference type="NCBI Taxonomy" id="471704"/>
    <lineage>
        <taxon>Eukaryota</taxon>
        <taxon>Metazoa</taxon>
        <taxon>Ecdysozoa</taxon>
        <taxon>Arthropoda</taxon>
        <taxon>Hexapoda</taxon>
        <taxon>Insecta</taxon>
        <taxon>Pterygota</taxon>
        <taxon>Neoptera</taxon>
        <taxon>Endopterygota</taxon>
        <taxon>Hymenoptera</taxon>
        <taxon>Apocrita</taxon>
        <taxon>Aculeata</taxon>
        <taxon>Formicoidea</taxon>
        <taxon>Formicidae</taxon>
        <taxon>Myrmicinae</taxon>
        <taxon>Trachymyrmex</taxon>
    </lineage>
</organism>
<reference evidence="1 2" key="1">
    <citation type="submission" date="2015-09" db="EMBL/GenBank/DDBJ databases">
        <title>Trachymyrmex cornetzi WGS genome.</title>
        <authorList>
            <person name="Nygaard S."/>
            <person name="Hu H."/>
            <person name="Boomsma J."/>
            <person name="Zhang G."/>
        </authorList>
    </citation>
    <scope>NUCLEOTIDE SEQUENCE [LARGE SCALE GENOMIC DNA]</scope>
    <source>
        <strain evidence="1">Tcor2-1</strain>
        <tissue evidence="1">Whole body</tissue>
    </source>
</reference>
<evidence type="ECO:0000313" key="1">
    <source>
        <dbReference type="EMBL" id="KYN18626.1"/>
    </source>
</evidence>
<name>A0A151J640_9HYME</name>